<sequence>MDPATQPEQSAELPIMPDGVVKLVRMLDGGESLEKIGHALVESDLVAGIADNGFLEGDELRLLLHSMSRKMLRSVLLKTLGPDLYNPDFSSKENWEHVLKGDGPGAYVVFIFIRQRQGRFLSVKEIRELIELLEQYAAAVDAYQSHKERDQYGTSQFTDEEMAAMLVAMKIDDTERTYEKNDLDNPDFEEFRPRFGSKTKENMIQKGRNVKISDNINDFIKMLEKRCLPNVDEEVYQMQSPMMVGNAGNIAKRVQDHMPGTSLNNTAKLWGLLLSCLSMMDLEYEVRSATLFSAWEDAEQVNHAEILGTVLAGSMLSMDGCNAKQPGTRGAEGRTEPYGYENSKDHVFAGRPWFIENLKHSLASRGDPEEERQLQEDMAEMEQNAVELRDLGDKVEKAKERLERANVEFDNVMAQTQANLQESQAFVARLEEIVENEALPT</sequence>
<proteinExistence type="predicted"/>
<organism evidence="1 2">
    <name type="scientific">Hypoxylon rubiginosum</name>
    <dbReference type="NCBI Taxonomy" id="110542"/>
    <lineage>
        <taxon>Eukaryota</taxon>
        <taxon>Fungi</taxon>
        <taxon>Dikarya</taxon>
        <taxon>Ascomycota</taxon>
        <taxon>Pezizomycotina</taxon>
        <taxon>Sordariomycetes</taxon>
        <taxon>Xylariomycetidae</taxon>
        <taxon>Xylariales</taxon>
        <taxon>Hypoxylaceae</taxon>
        <taxon>Hypoxylon</taxon>
    </lineage>
</organism>
<comment type="caution">
    <text evidence="1">The sequence shown here is derived from an EMBL/GenBank/DDBJ whole genome shotgun (WGS) entry which is preliminary data.</text>
</comment>
<gene>
    <name evidence="1" type="ORF">F4820DRAFT_458345</name>
</gene>
<evidence type="ECO:0000313" key="2">
    <source>
        <dbReference type="Proteomes" id="UP001497700"/>
    </source>
</evidence>
<protein>
    <submittedName>
        <fullName evidence="1">Uncharacterized protein</fullName>
    </submittedName>
</protein>
<accession>A0ACB9Z1C5</accession>
<keyword evidence="2" id="KW-1185">Reference proteome</keyword>
<dbReference type="Proteomes" id="UP001497700">
    <property type="component" value="Unassembled WGS sequence"/>
</dbReference>
<evidence type="ECO:0000313" key="1">
    <source>
        <dbReference type="EMBL" id="KAI4865166.1"/>
    </source>
</evidence>
<reference evidence="1 2" key="1">
    <citation type="journal article" date="2022" name="New Phytol.">
        <title>Ecological generalism drives hyperdiversity of secondary metabolite gene clusters in xylarialean endophytes.</title>
        <authorList>
            <person name="Franco M.E.E."/>
            <person name="Wisecaver J.H."/>
            <person name="Arnold A.E."/>
            <person name="Ju Y.M."/>
            <person name="Slot J.C."/>
            <person name="Ahrendt S."/>
            <person name="Moore L.P."/>
            <person name="Eastman K.E."/>
            <person name="Scott K."/>
            <person name="Konkel Z."/>
            <person name="Mondo S.J."/>
            <person name="Kuo A."/>
            <person name="Hayes R.D."/>
            <person name="Haridas S."/>
            <person name="Andreopoulos B."/>
            <person name="Riley R."/>
            <person name="LaButti K."/>
            <person name="Pangilinan J."/>
            <person name="Lipzen A."/>
            <person name="Amirebrahimi M."/>
            <person name="Yan J."/>
            <person name="Adam C."/>
            <person name="Keymanesh K."/>
            <person name="Ng V."/>
            <person name="Louie K."/>
            <person name="Northen T."/>
            <person name="Drula E."/>
            <person name="Henrissat B."/>
            <person name="Hsieh H.M."/>
            <person name="Youens-Clark K."/>
            <person name="Lutzoni F."/>
            <person name="Miadlikowska J."/>
            <person name="Eastwood D.C."/>
            <person name="Hamelin R.C."/>
            <person name="Grigoriev I.V."/>
            <person name="U'Ren J.M."/>
        </authorList>
    </citation>
    <scope>NUCLEOTIDE SEQUENCE [LARGE SCALE GENOMIC DNA]</scope>
    <source>
        <strain evidence="1 2">CBS 119005</strain>
    </source>
</reference>
<name>A0ACB9Z1C5_9PEZI</name>
<dbReference type="EMBL" id="MU393475">
    <property type="protein sequence ID" value="KAI4865166.1"/>
    <property type="molecule type" value="Genomic_DNA"/>
</dbReference>